<evidence type="ECO:0000256" key="3">
    <source>
        <dbReference type="ARBA" id="ARBA00022989"/>
    </source>
</evidence>
<sequence>MIFLPASFVAAIFGMNVTTFAPNTGGTMPHYLAVAIPLTIMTIWVVVAFQSKHLYPEGTSTWKRFGWPVQLCLNILGTTSKKKQENDIPLSTNKKDRWLR</sequence>
<comment type="caution">
    <text evidence="7">The sequence shown here is derived from an EMBL/GenBank/DDBJ whole genome shotgun (WGS) entry which is preliminary data.</text>
</comment>
<keyword evidence="3 6" id="KW-1133">Transmembrane helix</keyword>
<feature type="transmembrane region" description="Helical" evidence="6">
    <location>
        <begin position="30"/>
        <end position="49"/>
    </location>
</feature>
<accession>A0A9P3PNR8</accession>
<evidence type="ECO:0000256" key="6">
    <source>
        <dbReference type="SAM" id="Phobius"/>
    </source>
</evidence>
<keyword evidence="2 6" id="KW-0812">Transmembrane</keyword>
<evidence type="ECO:0000256" key="2">
    <source>
        <dbReference type="ARBA" id="ARBA00022692"/>
    </source>
</evidence>
<keyword evidence="4 6" id="KW-0472">Membrane</keyword>
<gene>
    <name evidence="7" type="ORF">LshimejAT787_0703350</name>
</gene>
<dbReference type="Gene3D" id="1.20.58.340">
    <property type="entry name" value="Magnesium transport protein CorA, transmembrane region"/>
    <property type="match status" value="1"/>
</dbReference>
<dbReference type="Proteomes" id="UP001063166">
    <property type="component" value="Unassembled WGS sequence"/>
</dbReference>
<keyword evidence="8" id="KW-1185">Reference proteome</keyword>
<dbReference type="OrthoDB" id="3231000at2759"/>
<organism evidence="7 8">
    <name type="scientific">Lyophyllum shimeji</name>
    <name type="common">Hon-shimeji</name>
    <name type="synonym">Tricholoma shimeji</name>
    <dbReference type="NCBI Taxonomy" id="47721"/>
    <lineage>
        <taxon>Eukaryota</taxon>
        <taxon>Fungi</taxon>
        <taxon>Dikarya</taxon>
        <taxon>Basidiomycota</taxon>
        <taxon>Agaricomycotina</taxon>
        <taxon>Agaricomycetes</taxon>
        <taxon>Agaricomycetidae</taxon>
        <taxon>Agaricales</taxon>
        <taxon>Tricholomatineae</taxon>
        <taxon>Lyophyllaceae</taxon>
        <taxon>Lyophyllum</taxon>
    </lineage>
</organism>
<comment type="subcellular location">
    <subcellularLocation>
        <location evidence="1">Membrane</location>
        <topology evidence="1">Multi-pass membrane protein</topology>
    </subcellularLocation>
</comment>
<evidence type="ECO:0000256" key="1">
    <source>
        <dbReference type="ARBA" id="ARBA00004141"/>
    </source>
</evidence>
<dbReference type="SUPFAM" id="SSF144083">
    <property type="entry name" value="Magnesium transport protein CorA, transmembrane region"/>
    <property type="match status" value="1"/>
</dbReference>
<evidence type="ECO:0000256" key="5">
    <source>
        <dbReference type="SAM" id="MobiDB-lite"/>
    </source>
</evidence>
<reference evidence="7" key="1">
    <citation type="submission" date="2022-07" db="EMBL/GenBank/DDBJ databases">
        <title>The genome of Lyophyllum shimeji provides insight into the initial evolution of ectomycorrhizal fungal genome.</title>
        <authorList>
            <person name="Kobayashi Y."/>
            <person name="Shibata T."/>
            <person name="Hirakawa H."/>
            <person name="Shigenobu S."/>
            <person name="Nishiyama T."/>
            <person name="Yamada A."/>
            <person name="Hasebe M."/>
            <person name="Kawaguchi M."/>
        </authorList>
    </citation>
    <scope>NUCLEOTIDE SEQUENCE</scope>
    <source>
        <strain evidence="7">AT787</strain>
    </source>
</reference>
<dbReference type="EMBL" id="BRPK01000007">
    <property type="protein sequence ID" value="GLB39825.1"/>
    <property type="molecule type" value="Genomic_DNA"/>
</dbReference>
<name>A0A9P3PNR8_LYOSH</name>
<evidence type="ECO:0000313" key="8">
    <source>
        <dbReference type="Proteomes" id="UP001063166"/>
    </source>
</evidence>
<evidence type="ECO:0000313" key="7">
    <source>
        <dbReference type="EMBL" id="GLB39825.1"/>
    </source>
</evidence>
<dbReference type="GO" id="GO:0016020">
    <property type="term" value="C:membrane"/>
    <property type="evidence" value="ECO:0007669"/>
    <property type="project" value="UniProtKB-SubCell"/>
</dbReference>
<dbReference type="AlphaFoldDB" id="A0A9P3PNR8"/>
<evidence type="ECO:0000256" key="4">
    <source>
        <dbReference type="ARBA" id="ARBA00023136"/>
    </source>
</evidence>
<proteinExistence type="predicted"/>
<protein>
    <submittedName>
        <fullName evidence="7">Uncharacterized protein</fullName>
    </submittedName>
</protein>
<dbReference type="InterPro" id="IPR045863">
    <property type="entry name" value="CorA_TM1_TM2"/>
</dbReference>
<feature type="region of interest" description="Disordered" evidence="5">
    <location>
        <begin position="81"/>
        <end position="100"/>
    </location>
</feature>